<keyword evidence="1" id="KW-1133">Transmembrane helix</keyword>
<sequence length="124" mass="13600">MLTRAILTRQHLRFLASTRTSPRHCAPSLVFWRGILAGRPKSDSKAMRAHAEKVLAYYTGKRTLFLAALKLSTLFLSCFSLVIAAPAVGSQTSWGALGFIGVALVGTIPMAFIQYIRFVPSFLV</sequence>
<dbReference type="Proteomes" id="UP000244722">
    <property type="component" value="Unassembled WGS sequence"/>
</dbReference>
<comment type="caution">
    <text evidence="2">The sequence shown here is derived from an EMBL/GenBank/DDBJ whole genome shotgun (WGS) entry which is preliminary data.</text>
</comment>
<protein>
    <submittedName>
        <fullName evidence="2">Uncharacterized protein</fullName>
    </submittedName>
</protein>
<evidence type="ECO:0000313" key="3">
    <source>
        <dbReference type="Proteomes" id="UP000244722"/>
    </source>
</evidence>
<reference evidence="2 3" key="1">
    <citation type="submission" date="2017-04" db="EMBL/GenBank/DDBJ databases">
        <title>Draft genome sequence of Tuber borchii Vittad., a whitish edible truffle.</title>
        <authorList>
            <consortium name="DOE Joint Genome Institute"/>
            <person name="Murat C."/>
            <person name="Kuo A."/>
            <person name="Barry K.W."/>
            <person name="Clum A."/>
            <person name="Dockter R.B."/>
            <person name="Fauchery L."/>
            <person name="Iotti M."/>
            <person name="Kohler A."/>
            <person name="Labutti K."/>
            <person name="Lindquist E.A."/>
            <person name="Lipzen A."/>
            <person name="Ohm R.A."/>
            <person name="Wang M."/>
            <person name="Grigoriev I.V."/>
            <person name="Zambonelli A."/>
            <person name="Martin F.M."/>
        </authorList>
    </citation>
    <scope>NUCLEOTIDE SEQUENCE [LARGE SCALE GENOMIC DNA]</scope>
    <source>
        <strain evidence="2 3">Tbo3840</strain>
    </source>
</reference>
<evidence type="ECO:0000256" key="1">
    <source>
        <dbReference type="SAM" id="Phobius"/>
    </source>
</evidence>
<gene>
    <name evidence="2" type="ORF">B9Z19DRAFT_484593</name>
</gene>
<keyword evidence="3" id="KW-1185">Reference proteome</keyword>
<feature type="transmembrane region" description="Helical" evidence="1">
    <location>
        <begin position="94"/>
        <end position="116"/>
    </location>
</feature>
<keyword evidence="1" id="KW-0472">Membrane</keyword>
<feature type="transmembrane region" description="Helical" evidence="1">
    <location>
        <begin position="63"/>
        <end position="88"/>
    </location>
</feature>
<dbReference type="AlphaFoldDB" id="A0A2T6ZEZ7"/>
<dbReference type="OrthoDB" id="2386090at2759"/>
<keyword evidence="1" id="KW-0812">Transmembrane</keyword>
<dbReference type="EMBL" id="NESQ01000324">
    <property type="protein sequence ID" value="PUU74065.1"/>
    <property type="molecule type" value="Genomic_DNA"/>
</dbReference>
<accession>A0A2T6ZEZ7</accession>
<name>A0A2T6ZEZ7_TUBBO</name>
<organism evidence="2 3">
    <name type="scientific">Tuber borchii</name>
    <name type="common">White truffle</name>
    <dbReference type="NCBI Taxonomy" id="42251"/>
    <lineage>
        <taxon>Eukaryota</taxon>
        <taxon>Fungi</taxon>
        <taxon>Dikarya</taxon>
        <taxon>Ascomycota</taxon>
        <taxon>Pezizomycotina</taxon>
        <taxon>Pezizomycetes</taxon>
        <taxon>Pezizales</taxon>
        <taxon>Tuberaceae</taxon>
        <taxon>Tuber</taxon>
    </lineage>
</organism>
<evidence type="ECO:0000313" key="2">
    <source>
        <dbReference type="EMBL" id="PUU74065.1"/>
    </source>
</evidence>
<proteinExistence type="predicted"/>